<dbReference type="InterPro" id="IPR034660">
    <property type="entry name" value="DinB/YfiT-like"/>
</dbReference>
<comment type="caution">
    <text evidence="2">The sequence shown here is derived from an EMBL/GenBank/DDBJ whole genome shotgun (WGS) entry which is preliminary data.</text>
</comment>
<reference evidence="3" key="1">
    <citation type="submission" date="2016-05" db="EMBL/GenBank/DDBJ databases">
        <title>Paenibacillus oryzae. sp. nov., isolated from the rice root.</title>
        <authorList>
            <person name="Zhang J."/>
            <person name="Zhang X."/>
        </authorList>
    </citation>
    <scope>NUCLEOTIDE SEQUENCE [LARGE SCALE GENOMIC DNA]</scope>
    <source>
        <strain evidence="3">KCTC13222</strain>
    </source>
</reference>
<gene>
    <name evidence="2" type="ORF">A8709_06225</name>
</gene>
<dbReference type="EMBL" id="LYPC01000028">
    <property type="protein sequence ID" value="OCT11269.1"/>
    <property type="molecule type" value="Genomic_DNA"/>
</dbReference>
<proteinExistence type="predicted"/>
<evidence type="ECO:0000313" key="2">
    <source>
        <dbReference type="EMBL" id="OCT11269.1"/>
    </source>
</evidence>
<dbReference type="AlphaFoldDB" id="A0A1C0ZT59"/>
<keyword evidence="3" id="KW-1185">Reference proteome</keyword>
<dbReference type="InterPro" id="IPR024775">
    <property type="entry name" value="DinB-like"/>
</dbReference>
<name>A0A1C0ZT59_9BACL</name>
<feature type="domain" description="DinB-like" evidence="1">
    <location>
        <begin position="11"/>
        <end position="142"/>
    </location>
</feature>
<accession>A0A1C0ZT59</accession>
<protein>
    <recommendedName>
        <fullName evidence="1">DinB-like domain-containing protein</fullName>
    </recommendedName>
</protein>
<sequence>MRDSFVFDLVDKHRGRLLQLVEGCPVEKRNVVPAGFNNSVHWQIGHVLTVTERVIFGFAEQPTAVPASYMGFFGSGTKPADWQEEPPAWDDLVAQLKDQAVRIRETFKDTLGSTVKENFFKAETVEELIVSSMLHEVNHGGVVASLLKVLK</sequence>
<dbReference type="Proteomes" id="UP000093309">
    <property type="component" value="Unassembled WGS sequence"/>
</dbReference>
<dbReference type="RefSeq" id="WP_065858142.1">
    <property type="nucleotide sequence ID" value="NZ_LYPC01000028.1"/>
</dbReference>
<dbReference type="Pfam" id="PF12867">
    <property type="entry name" value="DinB_2"/>
    <property type="match status" value="1"/>
</dbReference>
<dbReference type="SUPFAM" id="SSF109854">
    <property type="entry name" value="DinB/YfiT-like putative metalloenzymes"/>
    <property type="match status" value="1"/>
</dbReference>
<dbReference type="Gene3D" id="1.20.120.450">
    <property type="entry name" value="dinb family like domain"/>
    <property type="match status" value="1"/>
</dbReference>
<dbReference type="OrthoDB" id="4295522at2"/>
<dbReference type="STRING" id="512399.A8709_06225"/>
<evidence type="ECO:0000313" key="3">
    <source>
        <dbReference type="Proteomes" id="UP000093309"/>
    </source>
</evidence>
<organism evidence="2 3">
    <name type="scientific">Paenibacillus pectinilyticus</name>
    <dbReference type="NCBI Taxonomy" id="512399"/>
    <lineage>
        <taxon>Bacteria</taxon>
        <taxon>Bacillati</taxon>
        <taxon>Bacillota</taxon>
        <taxon>Bacilli</taxon>
        <taxon>Bacillales</taxon>
        <taxon>Paenibacillaceae</taxon>
        <taxon>Paenibacillus</taxon>
    </lineage>
</organism>
<evidence type="ECO:0000259" key="1">
    <source>
        <dbReference type="Pfam" id="PF12867"/>
    </source>
</evidence>